<dbReference type="RefSeq" id="XP_013785858.1">
    <property type="nucleotide sequence ID" value="XM_013930404.2"/>
</dbReference>
<dbReference type="Proteomes" id="UP000694941">
    <property type="component" value="Unplaced"/>
</dbReference>
<sequence>MSKISVPAALLVPRYNKLCNYQIHIQIPNEIYRGNRKKYFYTKSYHGNKTSKNIHEIKECQKLLGVTDNCTEEELKNAFLSLAKQYHPDSRNQTADSQKFAHVQSAYRKLQEYMGNLSEDNTSEVLEKNFGIKHTVPQHRQYLNYEGVGYGTLSQREQQYQKYKMTRAVDQVHEYRYQKLASKYENSLMLKDAALTRQFKTSQAMERVVEDLIQKSMSKGEFNNLPGSGKPFKYVPENPYVDRMTHKLNQILINNGFTPEWIVLEKEVREDREKLFQQMAVQRASLGPLPLSEEEENHWQMILDNLKQKEKDLNVKIDKFNIIVPALKKQQLRVRLSKMAQEVLENGKTKEDKQTKTQISTTKTGGGFPDNGEGLIGFLCNIFQTK</sequence>
<evidence type="ECO:0000313" key="3">
    <source>
        <dbReference type="Proteomes" id="UP000694941"/>
    </source>
</evidence>
<reference evidence="4" key="1">
    <citation type="submission" date="2025-08" db="UniProtKB">
        <authorList>
            <consortium name="RefSeq"/>
        </authorList>
    </citation>
    <scope>IDENTIFICATION</scope>
    <source>
        <tissue evidence="4">Muscle</tissue>
    </source>
</reference>
<dbReference type="PRINTS" id="PR00625">
    <property type="entry name" value="JDOMAIN"/>
</dbReference>
<dbReference type="SMART" id="SM00271">
    <property type="entry name" value="DnaJ"/>
    <property type="match status" value="1"/>
</dbReference>
<dbReference type="Gene3D" id="1.10.287.110">
    <property type="entry name" value="DnaJ domain"/>
    <property type="match status" value="1"/>
</dbReference>
<evidence type="ECO:0000256" key="1">
    <source>
        <dbReference type="SAM" id="MobiDB-lite"/>
    </source>
</evidence>
<name>A0ABM1BP08_LIMPO</name>
<organism evidence="3 4">
    <name type="scientific">Limulus polyphemus</name>
    <name type="common">Atlantic horseshoe crab</name>
    <dbReference type="NCBI Taxonomy" id="6850"/>
    <lineage>
        <taxon>Eukaryota</taxon>
        <taxon>Metazoa</taxon>
        <taxon>Ecdysozoa</taxon>
        <taxon>Arthropoda</taxon>
        <taxon>Chelicerata</taxon>
        <taxon>Merostomata</taxon>
        <taxon>Xiphosura</taxon>
        <taxon>Limulidae</taxon>
        <taxon>Limulus</taxon>
    </lineage>
</organism>
<dbReference type="GeneID" id="106469884"/>
<feature type="region of interest" description="Disordered" evidence="1">
    <location>
        <begin position="345"/>
        <end position="368"/>
    </location>
</feature>
<protein>
    <submittedName>
        <fullName evidence="4">DnaJ homolog subfamily C member 28-like</fullName>
    </submittedName>
</protein>
<dbReference type="PANTHER" id="PTHR39158">
    <property type="entry name" value="OS08G0560600 PROTEIN"/>
    <property type="match status" value="1"/>
</dbReference>
<dbReference type="InterPro" id="IPR036869">
    <property type="entry name" value="J_dom_sf"/>
</dbReference>
<dbReference type="SUPFAM" id="SSF46565">
    <property type="entry name" value="Chaperone J-domain"/>
    <property type="match status" value="1"/>
</dbReference>
<dbReference type="PANTHER" id="PTHR39158:SF1">
    <property type="entry name" value="DNAJ HOMOLOG SUBFAMILY C MEMBER 28"/>
    <property type="match status" value="1"/>
</dbReference>
<dbReference type="InterPro" id="IPR052573">
    <property type="entry name" value="DnaJ_C_subfamily_28"/>
</dbReference>
<dbReference type="Pfam" id="PF09350">
    <property type="entry name" value="DJC28_CD"/>
    <property type="match status" value="1"/>
</dbReference>
<gene>
    <name evidence="4" type="primary">LOC106469884</name>
</gene>
<dbReference type="InterPro" id="IPR018961">
    <property type="entry name" value="DnaJ_homolog_subfam-C_membr-28"/>
</dbReference>
<dbReference type="Pfam" id="PF00226">
    <property type="entry name" value="DnaJ"/>
    <property type="match status" value="1"/>
</dbReference>
<evidence type="ECO:0000259" key="2">
    <source>
        <dbReference type="PROSITE" id="PS50076"/>
    </source>
</evidence>
<feature type="compositionally biased region" description="Basic and acidic residues" evidence="1">
    <location>
        <begin position="345"/>
        <end position="355"/>
    </location>
</feature>
<accession>A0ABM1BP08</accession>
<dbReference type="CDD" id="cd06257">
    <property type="entry name" value="DnaJ"/>
    <property type="match status" value="1"/>
</dbReference>
<keyword evidence="3" id="KW-1185">Reference proteome</keyword>
<feature type="domain" description="J" evidence="2">
    <location>
        <begin position="59"/>
        <end position="123"/>
    </location>
</feature>
<evidence type="ECO:0000313" key="4">
    <source>
        <dbReference type="RefSeq" id="XP_013785858.1"/>
    </source>
</evidence>
<proteinExistence type="predicted"/>
<dbReference type="PROSITE" id="PS50076">
    <property type="entry name" value="DNAJ_2"/>
    <property type="match status" value="1"/>
</dbReference>
<dbReference type="InterPro" id="IPR001623">
    <property type="entry name" value="DnaJ_domain"/>
</dbReference>